<proteinExistence type="predicted"/>
<dbReference type="EMBL" id="ML004493">
    <property type="protein sequence ID" value="RKP29343.1"/>
    <property type="molecule type" value="Genomic_DNA"/>
</dbReference>
<dbReference type="Proteomes" id="UP000268321">
    <property type="component" value="Unassembled WGS sequence"/>
</dbReference>
<sequence length="113" mass="12474">MGHPAPESHSNGNQASDFSSPAQEMPSGSPVKRKNLQMSDSDDEWLVASAVAAEPPNAASENESLSYEDELESQPVPGFPNLSDSEEEQYDAPLKKKKHRVETTEMEFDFDFD</sequence>
<dbReference type="AlphaFoldDB" id="A0A4P9Z9F8"/>
<feature type="compositionally biased region" description="Polar residues" evidence="1">
    <location>
        <begin position="8"/>
        <end position="22"/>
    </location>
</feature>
<accession>A0A4P9Z9F8</accession>
<feature type="region of interest" description="Disordered" evidence="1">
    <location>
        <begin position="1"/>
        <end position="100"/>
    </location>
</feature>
<evidence type="ECO:0000313" key="3">
    <source>
        <dbReference type="Proteomes" id="UP000268321"/>
    </source>
</evidence>
<evidence type="ECO:0000313" key="2">
    <source>
        <dbReference type="EMBL" id="RKP29343.1"/>
    </source>
</evidence>
<keyword evidence="3" id="KW-1185">Reference proteome</keyword>
<organism evidence="2 3">
    <name type="scientific">Metschnikowia bicuspidata</name>
    <dbReference type="NCBI Taxonomy" id="27322"/>
    <lineage>
        <taxon>Eukaryota</taxon>
        <taxon>Fungi</taxon>
        <taxon>Dikarya</taxon>
        <taxon>Ascomycota</taxon>
        <taxon>Saccharomycotina</taxon>
        <taxon>Pichiomycetes</taxon>
        <taxon>Metschnikowiaceae</taxon>
        <taxon>Metschnikowia</taxon>
    </lineage>
</organism>
<gene>
    <name evidence="2" type="ORF">METBISCDRAFT_28322</name>
</gene>
<protein>
    <submittedName>
        <fullName evidence="2">Uncharacterized protein</fullName>
    </submittedName>
</protein>
<feature type="compositionally biased region" description="Low complexity" evidence="1">
    <location>
        <begin position="47"/>
        <end position="64"/>
    </location>
</feature>
<name>A0A4P9Z9F8_9ASCO</name>
<reference evidence="3" key="1">
    <citation type="journal article" date="2018" name="Nat. Microbiol.">
        <title>Leveraging single-cell genomics to expand the fungal tree of life.</title>
        <authorList>
            <person name="Ahrendt S.R."/>
            <person name="Quandt C.A."/>
            <person name="Ciobanu D."/>
            <person name="Clum A."/>
            <person name="Salamov A."/>
            <person name="Andreopoulos B."/>
            <person name="Cheng J.F."/>
            <person name="Woyke T."/>
            <person name="Pelin A."/>
            <person name="Henrissat B."/>
            <person name="Reynolds N.K."/>
            <person name="Benny G.L."/>
            <person name="Smith M.E."/>
            <person name="James T.Y."/>
            <person name="Grigoriev I.V."/>
        </authorList>
    </citation>
    <scope>NUCLEOTIDE SEQUENCE [LARGE SCALE GENOMIC DNA]</scope>
    <source>
        <strain evidence="3">Baker2002</strain>
    </source>
</reference>
<evidence type="ECO:0000256" key="1">
    <source>
        <dbReference type="SAM" id="MobiDB-lite"/>
    </source>
</evidence>